<dbReference type="EMBL" id="BAAAPU010000003">
    <property type="protein sequence ID" value="GAA1969377.1"/>
    <property type="molecule type" value="Genomic_DNA"/>
</dbReference>
<keyword evidence="2" id="KW-0812">Transmembrane</keyword>
<dbReference type="Proteomes" id="UP001500013">
    <property type="component" value="Unassembled WGS sequence"/>
</dbReference>
<evidence type="ECO:0000313" key="4">
    <source>
        <dbReference type="Proteomes" id="UP001500013"/>
    </source>
</evidence>
<gene>
    <name evidence="3" type="ORF">GCM10009817_06660</name>
</gene>
<proteinExistence type="predicted"/>
<keyword evidence="4" id="KW-1185">Reference proteome</keyword>
<accession>A0ABN2RIK7</accession>
<feature type="region of interest" description="Disordered" evidence="1">
    <location>
        <begin position="1"/>
        <end position="46"/>
    </location>
</feature>
<sequence>MTTTTRTDAVLAPADGGATAPAEPTSETTPETTPAKTPAKTQEKKRHWAIPVVVGAVAFGAGAAVGSSLTWRFSVWWKPS</sequence>
<feature type="compositionally biased region" description="Low complexity" evidence="1">
    <location>
        <begin position="18"/>
        <end position="40"/>
    </location>
</feature>
<feature type="transmembrane region" description="Helical" evidence="2">
    <location>
        <begin position="48"/>
        <end position="71"/>
    </location>
</feature>
<reference evidence="3 4" key="1">
    <citation type="journal article" date="2019" name="Int. J. Syst. Evol. Microbiol.">
        <title>The Global Catalogue of Microorganisms (GCM) 10K type strain sequencing project: providing services to taxonomists for standard genome sequencing and annotation.</title>
        <authorList>
            <consortium name="The Broad Institute Genomics Platform"/>
            <consortium name="The Broad Institute Genome Sequencing Center for Infectious Disease"/>
            <person name="Wu L."/>
            <person name="Ma J."/>
        </authorList>
    </citation>
    <scope>NUCLEOTIDE SEQUENCE [LARGE SCALE GENOMIC DNA]</scope>
    <source>
        <strain evidence="3 4">JCM 15628</strain>
    </source>
</reference>
<name>A0ABN2RIK7_9MICO</name>
<comment type="caution">
    <text evidence="3">The sequence shown here is derived from an EMBL/GenBank/DDBJ whole genome shotgun (WGS) entry which is preliminary data.</text>
</comment>
<keyword evidence="2" id="KW-1133">Transmembrane helix</keyword>
<dbReference type="RefSeq" id="WP_344058386.1">
    <property type="nucleotide sequence ID" value="NZ_BAAAPU010000003.1"/>
</dbReference>
<evidence type="ECO:0000256" key="1">
    <source>
        <dbReference type="SAM" id="MobiDB-lite"/>
    </source>
</evidence>
<evidence type="ECO:0000256" key="2">
    <source>
        <dbReference type="SAM" id="Phobius"/>
    </source>
</evidence>
<keyword evidence="2" id="KW-0472">Membrane</keyword>
<organism evidence="3 4">
    <name type="scientific">Terrabacter lapilli</name>
    <dbReference type="NCBI Taxonomy" id="436231"/>
    <lineage>
        <taxon>Bacteria</taxon>
        <taxon>Bacillati</taxon>
        <taxon>Actinomycetota</taxon>
        <taxon>Actinomycetes</taxon>
        <taxon>Micrococcales</taxon>
        <taxon>Intrasporangiaceae</taxon>
        <taxon>Terrabacter</taxon>
    </lineage>
</organism>
<protein>
    <submittedName>
        <fullName evidence="3">Uncharacterized protein</fullName>
    </submittedName>
</protein>
<evidence type="ECO:0000313" key="3">
    <source>
        <dbReference type="EMBL" id="GAA1969377.1"/>
    </source>
</evidence>